<evidence type="ECO:0000313" key="3">
    <source>
        <dbReference type="Proteomes" id="UP000223968"/>
    </source>
</evidence>
<gene>
    <name evidence="2" type="ORF">AJ79_01576</name>
</gene>
<protein>
    <submittedName>
        <fullName evidence="2">Uncharacterized protein</fullName>
    </submittedName>
</protein>
<sequence>MSESTSSTTSPDTSSSALASDGTAPLHKEDASVFTSDGSNPMPPDVALRRRSIQFDVAPSVAQLSRKRADTTRKNSNRNSLQRIPSPPPPSTFCPA</sequence>
<name>A0A2B7Y6P2_9EURO</name>
<dbReference type="AlphaFoldDB" id="A0A2B7Y6P2"/>
<accession>A0A2B7Y6P2</accession>
<keyword evidence="3" id="KW-1185">Reference proteome</keyword>
<proteinExistence type="predicted"/>
<evidence type="ECO:0000313" key="2">
    <source>
        <dbReference type="EMBL" id="PGH16703.1"/>
    </source>
</evidence>
<feature type="compositionally biased region" description="Pro residues" evidence="1">
    <location>
        <begin position="85"/>
        <end position="96"/>
    </location>
</feature>
<dbReference type="STRING" id="1447875.A0A2B7Y6P2"/>
<feature type="region of interest" description="Disordered" evidence="1">
    <location>
        <begin position="1"/>
        <end position="96"/>
    </location>
</feature>
<organism evidence="2 3">
    <name type="scientific">Helicocarpus griseus UAMH5409</name>
    <dbReference type="NCBI Taxonomy" id="1447875"/>
    <lineage>
        <taxon>Eukaryota</taxon>
        <taxon>Fungi</taxon>
        <taxon>Dikarya</taxon>
        <taxon>Ascomycota</taxon>
        <taxon>Pezizomycotina</taxon>
        <taxon>Eurotiomycetes</taxon>
        <taxon>Eurotiomycetidae</taxon>
        <taxon>Onygenales</taxon>
        <taxon>Ajellomycetaceae</taxon>
        <taxon>Helicocarpus</taxon>
    </lineage>
</organism>
<evidence type="ECO:0000256" key="1">
    <source>
        <dbReference type="SAM" id="MobiDB-lite"/>
    </source>
</evidence>
<dbReference type="EMBL" id="PDNB01000015">
    <property type="protein sequence ID" value="PGH16703.1"/>
    <property type="molecule type" value="Genomic_DNA"/>
</dbReference>
<dbReference type="OrthoDB" id="10531255at2759"/>
<comment type="caution">
    <text evidence="2">The sequence shown here is derived from an EMBL/GenBank/DDBJ whole genome shotgun (WGS) entry which is preliminary data.</text>
</comment>
<dbReference type="Proteomes" id="UP000223968">
    <property type="component" value="Unassembled WGS sequence"/>
</dbReference>
<feature type="compositionally biased region" description="Low complexity" evidence="1">
    <location>
        <begin position="1"/>
        <end position="16"/>
    </location>
</feature>
<reference evidence="2 3" key="1">
    <citation type="submission" date="2017-10" db="EMBL/GenBank/DDBJ databases">
        <title>Comparative genomics in systemic dimorphic fungi from Ajellomycetaceae.</title>
        <authorList>
            <person name="Munoz J.F."/>
            <person name="Mcewen J.G."/>
            <person name="Clay O.K."/>
            <person name="Cuomo C.A."/>
        </authorList>
    </citation>
    <scope>NUCLEOTIDE SEQUENCE [LARGE SCALE GENOMIC DNA]</scope>
    <source>
        <strain evidence="2 3">UAMH5409</strain>
    </source>
</reference>